<keyword evidence="4" id="KW-1185">Reference proteome</keyword>
<dbReference type="RefSeq" id="XP_014243305.1">
    <property type="nucleotide sequence ID" value="XM_014387819.2"/>
</dbReference>
<dbReference type="KEGG" id="clec:106663178"/>
<dbReference type="SMART" id="SM00879">
    <property type="entry name" value="Brix"/>
    <property type="match status" value="1"/>
</dbReference>
<dbReference type="SUPFAM" id="SSF52954">
    <property type="entry name" value="Class II aaRS ABD-related"/>
    <property type="match status" value="1"/>
</dbReference>
<dbReference type="PANTHER" id="PTHR22734:SF3">
    <property type="entry name" value="RIBOSOME PRODUCTION FACTOR 1"/>
    <property type="match status" value="1"/>
</dbReference>
<dbReference type="Gene3D" id="3.40.50.10480">
    <property type="entry name" value="Probable brix-domain ribosomal biogenesis protein"/>
    <property type="match status" value="1"/>
</dbReference>
<dbReference type="EnsemblMetazoa" id="XM_014387817.2">
    <property type="protein sequence ID" value="XP_014243303.1"/>
    <property type="gene ID" value="LOC106663178"/>
</dbReference>
<evidence type="ECO:0000313" key="3">
    <source>
        <dbReference type="EnsemblMetazoa" id="XP_014243305.1"/>
    </source>
</evidence>
<dbReference type="GO" id="GO:0030687">
    <property type="term" value="C:preribosome, large subunit precursor"/>
    <property type="evidence" value="ECO:0007669"/>
    <property type="project" value="TreeGrafter"/>
</dbReference>
<evidence type="ECO:0000259" key="2">
    <source>
        <dbReference type="PROSITE" id="PS50833"/>
    </source>
</evidence>
<dbReference type="Proteomes" id="UP000494040">
    <property type="component" value="Unassembled WGS sequence"/>
</dbReference>
<feature type="domain" description="Brix" evidence="2">
    <location>
        <begin position="105"/>
        <end position="288"/>
    </location>
</feature>
<dbReference type="AlphaFoldDB" id="A0A8I6RC29"/>
<dbReference type="InterPro" id="IPR044281">
    <property type="entry name" value="IMP4/RPF1"/>
</dbReference>
<evidence type="ECO:0000313" key="4">
    <source>
        <dbReference type="Proteomes" id="UP000494040"/>
    </source>
</evidence>
<dbReference type="GO" id="GO:0000470">
    <property type="term" value="P:maturation of LSU-rRNA"/>
    <property type="evidence" value="ECO:0007669"/>
    <property type="project" value="TreeGrafter"/>
</dbReference>
<dbReference type="GeneID" id="106663178"/>
<proteinExistence type="predicted"/>
<protein>
    <recommendedName>
        <fullName evidence="2">Brix domain-containing protein</fullName>
    </recommendedName>
</protein>
<feature type="region of interest" description="Disordered" evidence="1">
    <location>
        <begin position="35"/>
        <end position="66"/>
    </location>
</feature>
<reference evidence="3" key="1">
    <citation type="submission" date="2022-01" db="UniProtKB">
        <authorList>
            <consortium name="EnsemblMetazoa"/>
        </authorList>
    </citation>
    <scope>IDENTIFICATION</scope>
</reference>
<evidence type="ECO:0000256" key="1">
    <source>
        <dbReference type="SAM" id="MobiDB-lite"/>
    </source>
</evidence>
<dbReference type="InterPro" id="IPR007109">
    <property type="entry name" value="Brix"/>
</dbReference>
<dbReference type="EnsemblMetazoa" id="XM_014387819.2">
    <property type="protein sequence ID" value="XP_014243305.1"/>
    <property type="gene ID" value="LOC106663178"/>
</dbReference>
<dbReference type="Pfam" id="PF04427">
    <property type="entry name" value="Brix"/>
    <property type="match status" value="1"/>
</dbReference>
<accession>A0A8I6RC29</accession>
<dbReference type="OMA" id="AWIISNK"/>
<dbReference type="GO" id="GO:0000460">
    <property type="term" value="P:maturation of 5.8S rRNA"/>
    <property type="evidence" value="ECO:0007669"/>
    <property type="project" value="TreeGrafter"/>
</dbReference>
<dbReference type="GO" id="GO:0042134">
    <property type="term" value="F:rRNA primary transcript binding"/>
    <property type="evidence" value="ECO:0007669"/>
    <property type="project" value="InterPro"/>
</dbReference>
<dbReference type="GO" id="GO:0005730">
    <property type="term" value="C:nucleolus"/>
    <property type="evidence" value="ECO:0007669"/>
    <property type="project" value="TreeGrafter"/>
</dbReference>
<dbReference type="PROSITE" id="PS50833">
    <property type="entry name" value="BRIX"/>
    <property type="match status" value="1"/>
</dbReference>
<feature type="compositionally biased region" description="Basic residues" evidence="1">
    <location>
        <begin position="35"/>
        <end position="49"/>
    </location>
</feature>
<dbReference type="FunFam" id="3.40.50.10480:FF:000002">
    <property type="entry name" value="Ribosome production factor 1"/>
    <property type="match status" value="1"/>
</dbReference>
<organism evidence="3 4">
    <name type="scientific">Cimex lectularius</name>
    <name type="common">Bed bug</name>
    <name type="synonym">Acanthia lectularia</name>
    <dbReference type="NCBI Taxonomy" id="79782"/>
    <lineage>
        <taxon>Eukaryota</taxon>
        <taxon>Metazoa</taxon>
        <taxon>Ecdysozoa</taxon>
        <taxon>Arthropoda</taxon>
        <taxon>Hexapoda</taxon>
        <taxon>Insecta</taxon>
        <taxon>Pterygota</taxon>
        <taxon>Neoptera</taxon>
        <taxon>Paraneoptera</taxon>
        <taxon>Hemiptera</taxon>
        <taxon>Heteroptera</taxon>
        <taxon>Panheteroptera</taxon>
        <taxon>Cimicomorpha</taxon>
        <taxon>Cimicidae</taxon>
        <taxon>Cimex</taxon>
    </lineage>
</organism>
<sequence length="314" mass="36953">MGKIKRDDEENENRRSINDIKNKIVRRTLAGKELIKKKKMKKEERKRRREAGEAPQKPHTIESLRVPDETILDPTKAENVERIEETAVDINTDDFQSYFSMEYVPKVLITFADNPLQKTRIFGVELCRIIPNSMFRYRGRSSVKKIVKRAIEKKFSDVIIVNENMKEPNGLLIIHLPNGPTAFFRMSNVKLTSDLKKSHKDINSYRPEVILNNFTTRLGSSVARMLASLFHYDPEFKGKRAVTFHNQRDYIFFRHHRYDFSSKAKPMLKELGPRFTLRLEYIQEGTFDTKLGIYEWVKSGNRHSLEANRRKFQL</sequence>
<dbReference type="OrthoDB" id="264354at2759"/>
<name>A0A8I6RC29_CIMLE</name>
<dbReference type="PANTHER" id="PTHR22734">
    <property type="entry name" value="U3 SMALL NUCLEOLAR RIBONUCLEOPROTEIN PROTEIN IMP4"/>
    <property type="match status" value="1"/>
</dbReference>
<dbReference type="RefSeq" id="XP_014243303.1">
    <property type="nucleotide sequence ID" value="XM_014387817.2"/>
</dbReference>